<gene>
    <name evidence="2" type="ORF">M514_04244</name>
</gene>
<feature type="transmembrane region" description="Helical" evidence="1">
    <location>
        <begin position="303"/>
        <end position="322"/>
    </location>
</feature>
<evidence type="ECO:0008006" key="3">
    <source>
        <dbReference type="Google" id="ProtNLM"/>
    </source>
</evidence>
<accession>A0A085NQD8</accession>
<reference evidence="2" key="1">
    <citation type="journal article" date="2014" name="Nat. Genet.">
        <title>Genome and transcriptome of the porcine whipworm Trichuris suis.</title>
        <authorList>
            <person name="Jex A.R."/>
            <person name="Nejsum P."/>
            <person name="Schwarz E.M."/>
            <person name="Hu L."/>
            <person name="Young N.D."/>
            <person name="Hall R.S."/>
            <person name="Korhonen P.K."/>
            <person name="Liao S."/>
            <person name="Thamsborg S."/>
            <person name="Xia J."/>
            <person name="Xu P."/>
            <person name="Wang S."/>
            <person name="Scheerlinck J.P."/>
            <person name="Hofmann A."/>
            <person name="Sternberg P.W."/>
            <person name="Wang J."/>
            <person name="Gasser R.B."/>
        </authorList>
    </citation>
    <scope>NUCLEOTIDE SEQUENCE [LARGE SCALE GENOMIC DNA]</scope>
    <source>
        <strain evidence="2">DCEP-RM93F</strain>
    </source>
</reference>
<keyword evidence="1" id="KW-0812">Transmembrane</keyword>
<dbReference type="Proteomes" id="UP000030758">
    <property type="component" value="Unassembled WGS sequence"/>
</dbReference>
<dbReference type="AlphaFoldDB" id="A0A085NQD8"/>
<proteinExistence type="predicted"/>
<dbReference type="InterPro" id="IPR037660">
    <property type="entry name" value="CCDC51"/>
</dbReference>
<dbReference type="PANTHER" id="PTHR28624:SF1">
    <property type="entry name" value="MITOCHONDRIAL POTASSIUM CHANNEL"/>
    <property type="match status" value="1"/>
</dbReference>
<keyword evidence="1" id="KW-1133">Transmembrane helix</keyword>
<dbReference type="EMBL" id="KL367481">
    <property type="protein sequence ID" value="KFD71684.1"/>
    <property type="molecule type" value="Genomic_DNA"/>
</dbReference>
<evidence type="ECO:0000256" key="1">
    <source>
        <dbReference type="SAM" id="Phobius"/>
    </source>
</evidence>
<evidence type="ECO:0000313" key="2">
    <source>
        <dbReference type="EMBL" id="KFD71684.1"/>
    </source>
</evidence>
<keyword evidence="1" id="KW-0472">Membrane</keyword>
<protein>
    <recommendedName>
        <fullName evidence="3">Coiled-coil domain-containing protein 51</fullName>
    </recommendedName>
</protein>
<sequence length="326" mass="36889">MGLWNKASNITMDVRSSVWSAIDRIVKRYENFVGLTEVRLAQEKVLEAEKVFTAKQRLRRQSQSELQKIQERHRELQLALERTPRTDDRFLSLLTEEHSVLKSERAITTGLHEVEMCEREAFSVLSACLRESHEKERVRVERTKYWSIIGSMVGALIGIIGTTVNNERRMRELKRIVSGNSTSLNLQPFSLEMSRIVENHREHIASLISDLKATLSPVDSKSSMPLSRQISNHEGDVIKRLDNLVATNEKETKLLLRELAEVKRLIAASIAKIELPSENGAAPYVNPHAEDDLINTLDSKAKFTFAVSILAAVAVALVFHIVNSTK</sequence>
<organism evidence="2">
    <name type="scientific">Trichuris suis</name>
    <name type="common">pig whipworm</name>
    <dbReference type="NCBI Taxonomy" id="68888"/>
    <lineage>
        <taxon>Eukaryota</taxon>
        <taxon>Metazoa</taxon>
        <taxon>Ecdysozoa</taxon>
        <taxon>Nematoda</taxon>
        <taxon>Enoplea</taxon>
        <taxon>Dorylaimia</taxon>
        <taxon>Trichinellida</taxon>
        <taxon>Trichuridae</taxon>
        <taxon>Trichuris</taxon>
    </lineage>
</organism>
<dbReference type="PANTHER" id="PTHR28624">
    <property type="entry name" value="COILED-COIL DOMAIN-CONTAINING PROTEIN 51"/>
    <property type="match status" value="1"/>
</dbReference>
<name>A0A085NQD8_9BILA</name>
<feature type="transmembrane region" description="Helical" evidence="1">
    <location>
        <begin position="145"/>
        <end position="165"/>
    </location>
</feature>